<dbReference type="GO" id="GO:0005267">
    <property type="term" value="F:potassium channel activity"/>
    <property type="evidence" value="ECO:0007669"/>
    <property type="project" value="UniProtKB-KW"/>
</dbReference>
<dbReference type="Proteomes" id="UP000789396">
    <property type="component" value="Unassembled WGS sequence"/>
</dbReference>
<comment type="caution">
    <text evidence="13">The sequence shown here is derived from an EMBL/GenBank/DDBJ whole genome shotgun (WGS) entry which is preliminary data.</text>
</comment>
<accession>A0A9N9AUZ5</accession>
<dbReference type="PANTHER" id="PTHR10027:SF10">
    <property type="entry name" value="SLOWPOKE 2, ISOFORM D"/>
    <property type="match status" value="1"/>
</dbReference>
<keyword evidence="10" id="KW-0407">Ion channel</keyword>
<organism evidence="13 14">
    <name type="scientific">Racocetra fulgida</name>
    <dbReference type="NCBI Taxonomy" id="60492"/>
    <lineage>
        <taxon>Eukaryota</taxon>
        <taxon>Fungi</taxon>
        <taxon>Fungi incertae sedis</taxon>
        <taxon>Mucoromycota</taxon>
        <taxon>Glomeromycotina</taxon>
        <taxon>Glomeromycetes</taxon>
        <taxon>Diversisporales</taxon>
        <taxon>Gigasporaceae</taxon>
        <taxon>Racocetra</taxon>
    </lineage>
</organism>
<evidence type="ECO:0000256" key="8">
    <source>
        <dbReference type="ARBA" id="ARBA00023065"/>
    </source>
</evidence>
<dbReference type="AlphaFoldDB" id="A0A9N9AUZ5"/>
<comment type="subcellular location">
    <subcellularLocation>
        <location evidence="1">Membrane</location>
        <topology evidence="1">Multi-pass membrane protein</topology>
    </subcellularLocation>
</comment>
<evidence type="ECO:0000256" key="4">
    <source>
        <dbReference type="ARBA" id="ARBA00022692"/>
    </source>
</evidence>
<dbReference type="PANTHER" id="PTHR10027">
    <property type="entry name" value="CALCIUM-ACTIVATED POTASSIUM CHANNEL ALPHA CHAIN"/>
    <property type="match status" value="1"/>
</dbReference>
<evidence type="ECO:0000256" key="6">
    <source>
        <dbReference type="ARBA" id="ARBA00022958"/>
    </source>
</evidence>
<evidence type="ECO:0000259" key="12">
    <source>
        <dbReference type="Pfam" id="PF22614"/>
    </source>
</evidence>
<feature type="domain" description="Calcium-activated potassium channel BK alpha subunit" evidence="11">
    <location>
        <begin position="198"/>
        <end position="295"/>
    </location>
</feature>
<keyword evidence="14" id="KW-1185">Reference proteome</keyword>
<keyword evidence="5" id="KW-0631">Potassium channel</keyword>
<evidence type="ECO:0000256" key="9">
    <source>
        <dbReference type="ARBA" id="ARBA00023136"/>
    </source>
</evidence>
<feature type="non-terminal residue" evidence="13">
    <location>
        <position position="1"/>
    </location>
</feature>
<keyword evidence="6" id="KW-0630">Potassium</keyword>
<evidence type="ECO:0000256" key="7">
    <source>
        <dbReference type="ARBA" id="ARBA00022989"/>
    </source>
</evidence>
<feature type="non-terminal residue" evidence="13">
    <location>
        <position position="346"/>
    </location>
</feature>
<keyword evidence="4" id="KW-0812">Transmembrane</keyword>
<proteinExistence type="predicted"/>
<dbReference type="Pfam" id="PF22614">
    <property type="entry name" value="Slo-like_RCK"/>
    <property type="match status" value="1"/>
</dbReference>
<dbReference type="InterPro" id="IPR047871">
    <property type="entry name" value="K_chnl_Slo-like"/>
</dbReference>
<keyword evidence="3" id="KW-0633">Potassium transport</keyword>
<evidence type="ECO:0000256" key="10">
    <source>
        <dbReference type="ARBA" id="ARBA00023303"/>
    </source>
</evidence>
<keyword evidence="2" id="KW-0813">Transport</keyword>
<reference evidence="13" key="1">
    <citation type="submission" date="2021-06" db="EMBL/GenBank/DDBJ databases">
        <authorList>
            <person name="Kallberg Y."/>
            <person name="Tangrot J."/>
            <person name="Rosling A."/>
        </authorList>
    </citation>
    <scope>NUCLEOTIDE SEQUENCE</scope>
    <source>
        <strain evidence="13">IN212</strain>
    </source>
</reference>
<dbReference type="Pfam" id="PF03493">
    <property type="entry name" value="BK_channel_a"/>
    <property type="match status" value="1"/>
</dbReference>
<gene>
    <name evidence="13" type="ORF">RFULGI_LOCUS4325</name>
</gene>
<feature type="domain" description="RCK N-terminal" evidence="12">
    <location>
        <begin position="65"/>
        <end position="132"/>
    </location>
</feature>
<evidence type="ECO:0000256" key="3">
    <source>
        <dbReference type="ARBA" id="ARBA00022538"/>
    </source>
</evidence>
<dbReference type="GO" id="GO:0016020">
    <property type="term" value="C:membrane"/>
    <property type="evidence" value="ECO:0007669"/>
    <property type="project" value="UniProtKB-SubCell"/>
</dbReference>
<dbReference type="InterPro" id="IPR003148">
    <property type="entry name" value="RCK_N"/>
</dbReference>
<dbReference type="InterPro" id="IPR003929">
    <property type="entry name" value="K_chnl_BK_asu"/>
</dbReference>
<evidence type="ECO:0000313" key="14">
    <source>
        <dbReference type="Proteomes" id="UP000789396"/>
    </source>
</evidence>
<sequence length="346" mass="38856">MDENSPLIQRSKSVAAYNRDLSDSSDRQQKTPKSYSISKKPSIYTNLLSVPIHFDRISENAEAWVKKHIIITGSFDAMSLFEFLREFFCQDHGMTTMNTFALILNPDEPDDDTALLLEDPAFVNRVQYIKGYLHCVLTTTIFLFKKLQFHIFFGRSPAFRRSLEKVKADTASAAFLLSPKFSSNRDKDDAAQIIRALDILCIDEISMGLMAQSLVTPGFASLIVLLTISITDQIAHELKVNANHIKGANTWAIEYINGAQYEIYAASLSDYFVGKTFLECSEIIYTQLDATLFAIGAAKTLRLAQFNKPDHEGNLTQDTESVVIQSTHKLDDDGQYSFNDAFSVPI</sequence>
<keyword evidence="7" id="KW-1133">Transmembrane helix</keyword>
<dbReference type="EMBL" id="CAJVPZ010004266">
    <property type="protein sequence ID" value="CAG8543426.1"/>
    <property type="molecule type" value="Genomic_DNA"/>
</dbReference>
<evidence type="ECO:0000259" key="11">
    <source>
        <dbReference type="Pfam" id="PF03493"/>
    </source>
</evidence>
<evidence type="ECO:0000256" key="1">
    <source>
        <dbReference type="ARBA" id="ARBA00004141"/>
    </source>
</evidence>
<keyword evidence="9" id="KW-0472">Membrane</keyword>
<protein>
    <submittedName>
        <fullName evidence="13">11055_t:CDS:1</fullName>
    </submittedName>
</protein>
<keyword evidence="8" id="KW-0406">Ion transport</keyword>
<evidence type="ECO:0000256" key="5">
    <source>
        <dbReference type="ARBA" id="ARBA00022826"/>
    </source>
</evidence>
<name>A0A9N9AUZ5_9GLOM</name>
<dbReference type="OrthoDB" id="297496at2759"/>
<evidence type="ECO:0000256" key="2">
    <source>
        <dbReference type="ARBA" id="ARBA00022448"/>
    </source>
</evidence>
<evidence type="ECO:0000313" key="13">
    <source>
        <dbReference type="EMBL" id="CAG8543426.1"/>
    </source>
</evidence>